<organism evidence="1 2">
    <name type="scientific">Duganella qianjiadongensis</name>
    <dbReference type="NCBI Taxonomy" id="2692176"/>
    <lineage>
        <taxon>Bacteria</taxon>
        <taxon>Pseudomonadati</taxon>
        <taxon>Pseudomonadota</taxon>
        <taxon>Betaproteobacteria</taxon>
        <taxon>Burkholderiales</taxon>
        <taxon>Oxalobacteraceae</taxon>
        <taxon>Telluria group</taxon>
        <taxon>Duganella</taxon>
    </lineage>
</organism>
<evidence type="ECO:0000313" key="1">
    <source>
        <dbReference type="EMBL" id="MYM40483.1"/>
    </source>
</evidence>
<gene>
    <name evidence="1" type="ORF">GTP27_14225</name>
</gene>
<reference evidence="1 2" key="1">
    <citation type="submission" date="2019-12" db="EMBL/GenBank/DDBJ databases">
        <title>Novel species isolated from a subtropical stream in China.</title>
        <authorList>
            <person name="Lu H."/>
        </authorList>
    </citation>
    <scope>NUCLEOTIDE SEQUENCE [LARGE SCALE GENOMIC DNA]</scope>
    <source>
        <strain evidence="1 2">CY13W</strain>
    </source>
</reference>
<evidence type="ECO:0000313" key="2">
    <source>
        <dbReference type="Proteomes" id="UP000478090"/>
    </source>
</evidence>
<keyword evidence="2" id="KW-1185">Reference proteome</keyword>
<sequence length="142" mass="16232">MFTTVIAQLSPDTLLRVIQQLQREGQSPDVSAAINTALEFWLQEKLRLASEPAAAGQRGYQWKTVFLPEGTILRSWSYGEHNYAEVIGDQIIHQGRPVSPNQFARSFARSMRNAWIDLSIRRPGERYFTIASRLRAESLQKK</sequence>
<dbReference type="EMBL" id="WWCM01000009">
    <property type="protein sequence ID" value="MYM40483.1"/>
    <property type="molecule type" value="Genomic_DNA"/>
</dbReference>
<name>A0ABW9VLK6_9BURK</name>
<accession>A0ABW9VLK6</accession>
<dbReference type="RefSeq" id="WP_161039832.1">
    <property type="nucleotide sequence ID" value="NZ_WWCM01000009.1"/>
</dbReference>
<dbReference type="Proteomes" id="UP000478090">
    <property type="component" value="Unassembled WGS sequence"/>
</dbReference>
<proteinExistence type="predicted"/>
<comment type="caution">
    <text evidence="1">The sequence shown here is derived from an EMBL/GenBank/DDBJ whole genome shotgun (WGS) entry which is preliminary data.</text>
</comment>
<protein>
    <submittedName>
        <fullName evidence="1">Uncharacterized protein</fullName>
    </submittedName>
</protein>